<evidence type="ECO:0000313" key="2">
    <source>
        <dbReference type="EMBL" id="KAH0576521.1"/>
    </source>
</evidence>
<name>A0A9P8LYC0_9EUKA</name>
<protein>
    <submittedName>
        <fullName evidence="2">Transmembrane domain-containing protein</fullName>
    </submittedName>
</protein>
<feature type="transmembrane region" description="Helical" evidence="1">
    <location>
        <begin position="306"/>
        <end position="325"/>
    </location>
</feature>
<keyword evidence="1" id="KW-0472">Membrane</keyword>
<evidence type="ECO:0000313" key="3">
    <source>
        <dbReference type="Proteomes" id="UP000018208"/>
    </source>
</evidence>
<reference evidence="2 3" key="1">
    <citation type="journal article" date="2014" name="PLoS Genet.">
        <title>The Genome of Spironucleus salmonicida Highlights a Fish Pathogen Adapted to Fluctuating Environments.</title>
        <authorList>
            <person name="Xu F."/>
            <person name="Jerlstrom-Hultqvist J."/>
            <person name="Einarsson E."/>
            <person name="Astvaldsson A."/>
            <person name="Svard S.G."/>
            <person name="Andersson J.O."/>
        </authorList>
    </citation>
    <scope>NUCLEOTIDE SEQUENCE [LARGE SCALE GENOMIC DNA]</scope>
    <source>
        <strain evidence="2 3">ATCC 50377</strain>
    </source>
</reference>
<proteinExistence type="predicted"/>
<organism evidence="2 3">
    <name type="scientific">Spironucleus salmonicida</name>
    <dbReference type="NCBI Taxonomy" id="348837"/>
    <lineage>
        <taxon>Eukaryota</taxon>
        <taxon>Metamonada</taxon>
        <taxon>Diplomonadida</taxon>
        <taxon>Hexamitidae</taxon>
        <taxon>Hexamitinae</taxon>
        <taxon>Spironucleus</taxon>
    </lineage>
</organism>
<feature type="transmembrane region" description="Helical" evidence="1">
    <location>
        <begin position="144"/>
        <end position="166"/>
    </location>
</feature>
<keyword evidence="1 2" id="KW-0812">Transmembrane</keyword>
<keyword evidence="1" id="KW-1133">Transmembrane helix</keyword>
<dbReference type="GeneID" id="94296108"/>
<feature type="transmembrane region" description="Helical" evidence="1">
    <location>
        <begin position="232"/>
        <end position="259"/>
    </location>
</feature>
<feature type="transmembrane region" description="Helical" evidence="1">
    <location>
        <begin position="172"/>
        <end position="189"/>
    </location>
</feature>
<comment type="caution">
    <text evidence="2">The sequence shown here is derived from an EMBL/GenBank/DDBJ whole genome shotgun (WGS) entry which is preliminary data.</text>
</comment>
<gene>
    <name evidence="2" type="ORF">SS50377_22085</name>
</gene>
<dbReference type="KEGG" id="ssao:94296108"/>
<dbReference type="EMBL" id="AUWU02000002">
    <property type="protein sequence ID" value="KAH0576521.1"/>
    <property type="molecule type" value="Genomic_DNA"/>
</dbReference>
<dbReference type="AlphaFoldDB" id="A0A9P8LYC0"/>
<evidence type="ECO:0000256" key="1">
    <source>
        <dbReference type="SAM" id="Phobius"/>
    </source>
</evidence>
<accession>A0A9P8LYC0</accession>
<dbReference type="Proteomes" id="UP000018208">
    <property type="component" value="Unassembled WGS sequence"/>
</dbReference>
<dbReference type="RefSeq" id="XP_067767294.1">
    <property type="nucleotide sequence ID" value="XM_067905977.1"/>
</dbReference>
<keyword evidence="3" id="KW-1185">Reference proteome</keyword>
<sequence length="327" mass="39089">MNTNYRFRFRVEKSPLDKEFERSHGIVSIIESQIHNLKKQQLKVDLKKQYQLLLQSTDSINKQKSITQLPDIFAILTDNNCESSTENSSSSSIYVDSINLSQIQKFKSNLNQIQSQRILRYMVHMNNLDLHVHKYKNDYLATKYYIKIIHLVEFIISRVTLFIFLFSSIYHLQNSIIQQVILNFIYIWLKCNNLILLLQNRYLSIMSHLLQSYYLYIFPFNSSLQPLYFKTLFIFCPINLFSLIFSIIHTILLVFIVIFNIQQYIQFLLNTKILQCQYGIFPFYQKIRLSCINSVLQIQHNLSSQLNFLYIFTLLLFEVFFKFHINL</sequence>